<protein>
    <submittedName>
        <fullName evidence="1">Uncharacterized protein</fullName>
    </submittedName>
</protein>
<keyword evidence="2" id="KW-1185">Reference proteome</keyword>
<gene>
    <name evidence="1" type="ORF">MCNS_44820</name>
</gene>
<proteinExistence type="predicted"/>
<dbReference type="OrthoDB" id="9955304at2"/>
<dbReference type="RefSeq" id="WP_085231785.1">
    <property type="nucleotide sequence ID" value="NZ_AP022613.1"/>
</dbReference>
<evidence type="ECO:0000313" key="2">
    <source>
        <dbReference type="Proteomes" id="UP000467385"/>
    </source>
</evidence>
<name>A0A1X1TKQ9_9MYCO</name>
<evidence type="ECO:0000313" key="1">
    <source>
        <dbReference type="EMBL" id="BBZ41419.1"/>
    </source>
</evidence>
<sequence>MVAALVSVRFARLSANAAEITERGRRYGWRIEARVSDRPRRFYTLRNGPRRRPQRANNRVNN</sequence>
<organism evidence="1 2">
    <name type="scientific">Mycobacterium conspicuum</name>
    <dbReference type="NCBI Taxonomy" id="44010"/>
    <lineage>
        <taxon>Bacteria</taxon>
        <taxon>Bacillati</taxon>
        <taxon>Actinomycetota</taxon>
        <taxon>Actinomycetes</taxon>
        <taxon>Mycobacteriales</taxon>
        <taxon>Mycobacteriaceae</taxon>
        <taxon>Mycobacterium</taxon>
    </lineage>
</organism>
<dbReference type="AlphaFoldDB" id="A0A1X1TKQ9"/>
<reference evidence="1 2" key="1">
    <citation type="journal article" date="2019" name="Emerg. Microbes Infect.">
        <title>Comprehensive subspecies identification of 175 nontuberculous mycobacteria species based on 7547 genomic profiles.</title>
        <authorList>
            <person name="Matsumoto Y."/>
            <person name="Kinjo T."/>
            <person name="Motooka D."/>
            <person name="Nabeya D."/>
            <person name="Jung N."/>
            <person name="Uechi K."/>
            <person name="Horii T."/>
            <person name="Iida T."/>
            <person name="Fujita J."/>
            <person name="Nakamura S."/>
        </authorList>
    </citation>
    <scope>NUCLEOTIDE SEQUENCE [LARGE SCALE GENOMIC DNA]</scope>
    <source>
        <strain evidence="1 2">JCM 14738</strain>
    </source>
</reference>
<dbReference type="EMBL" id="AP022613">
    <property type="protein sequence ID" value="BBZ41419.1"/>
    <property type="molecule type" value="Genomic_DNA"/>
</dbReference>
<dbReference type="Proteomes" id="UP000467385">
    <property type="component" value="Chromosome"/>
</dbReference>
<accession>A0A1X1TKQ9</accession>
<dbReference type="STRING" id="44010.AWC00_06210"/>